<evidence type="ECO:0000313" key="3">
    <source>
        <dbReference type="Proteomes" id="UP000024635"/>
    </source>
</evidence>
<gene>
    <name evidence="2" type="primary">Acey_s0157.g3198</name>
    <name evidence="2" type="ORF">Y032_0157g3198</name>
</gene>
<feature type="compositionally biased region" description="Polar residues" evidence="1">
    <location>
        <begin position="10"/>
        <end position="23"/>
    </location>
</feature>
<reference evidence="3" key="1">
    <citation type="journal article" date="2015" name="Nat. Genet.">
        <title>The genome and transcriptome of the zoonotic hookworm Ancylostoma ceylanicum identify infection-specific gene families.</title>
        <authorList>
            <person name="Schwarz E.M."/>
            <person name="Hu Y."/>
            <person name="Antoshechkin I."/>
            <person name="Miller M.M."/>
            <person name="Sternberg P.W."/>
            <person name="Aroian R.V."/>
        </authorList>
    </citation>
    <scope>NUCLEOTIDE SEQUENCE</scope>
    <source>
        <strain evidence="3">HY135</strain>
    </source>
</reference>
<keyword evidence="3" id="KW-1185">Reference proteome</keyword>
<organism evidence="2 3">
    <name type="scientific">Ancylostoma ceylanicum</name>
    <dbReference type="NCBI Taxonomy" id="53326"/>
    <lineage>
        <taxon>Eukaryota</taxon>
        <taxon>Metazoa</taxon>
        <taxon>Ecdysozoa</taxon>
        <taxon>Nematoda</taxon>
        <taxon>Chromadorea</taxon>
        <taxon>Rhabditida</taxon>
        <taxon>Rhabditina</taxon>
        <taxon>Rhabditomorpha</taxon>
        <taxon>Strongyloidea</taxon>
        <taxon>Ancylostomatidae</taxon>
        <taxon>Ancylostomatinae</taxon>
        <taxon>Ancylostoma</taxon>
    </lineage>
</organism>
<dbReference type="EMBL" id="JARK01001493">
    <property type="protein sequence ID" value="EYB95660.1"/>
    <property type="molecule type" value="Genomic_DNA"/>
</dbReference>
<accession>A0A016SYW7</accession>
<sequence length="79" mass="8421">MADEQAGHVASTTNTTCKPSSTAAECNAGCQPEEYRITQACCFKMDSQLNTSSLCRGSNSPYTLGTTCNFVSDSFMMTS</sequence>
<feature type="region of interest" description="Disordered" evidence="1">
    <location>
        <begin position="1"/>
        <end position="23"/>
    </location>
</feature>
<dbReference type="Proteomes" id="UP000024635">
    <property type="component" value="Unassembled WGS sequence"/>
</dbReference>
<evidence type="ECO:0000256" key="1">
    <source>
        <dbReference type="SAM" id="MobiDB-lite"/>
    </source>
</evidence>
<dbReference type="AlphaFoldDB" id="A0A016SYW7"/>
<protein>
    <submittedName>
        <fullName evidence="2">Uncharacterized protein</fullName>
    </submittedName>
</protein>
<comment type="caution">
    <text evidence="2">The sequence shown here is derived from an EMBL/GenBank/DDBJ whole genome shotgun (WGS) entry which is preliminary data.</text>
</comment>
<evidence type="ECO:0000313" key="2">
    <source>
        <dbReference type="EMBL" id="EYB95660.1"/>
    </source>
</evidence>
<proteinExistence type="predicted"/>
<name>A0A016SYW7_9BILA</name>